<reference evidence="4 5" key="1">
    <citation type="submission" date="2024-10" db="EMBL/GenBank/DDBJ databases">
        <title>The Natural Products Discovery Center: Release of the First 8490 Sequenced Strains for Exploring Actinobacteria Biosynthetic Diversity.</title>
        <authorList>
            <person name="Kalkreuter E."/>
            <person name="Kautsar S.A."/>
            <person name="Yang D."/>
            <person name="Bader C.D."/>
            <person name="Teijaro C.N."/>
            <person name="Fluegel L."/>
            <person name="Davis C.M."/>
            <person name="Simpson J.R."/>
            <person name="Lauterbach L."/>
            <person name="Steele A.D."/>
            <person name="Gui C."/>
            <person name="Meng S."/>
            <person name="Li G."/>
            <person name="Viehrig K."/>
            <person name="Ye F."/>
            <person name="Su P."/>
            <person name="Kiefer A.F."/>
            <person name="Nichols A."/>
            <person name="Cepeda A.J."/>
            <person name="Yan W."/>
            <person name="Fan B."/>
            <person name="Jiang Y."/>
            <person name="Adhikari A."/>
            <person name="Zheng C.-J."/>
            <person name="Schuster L."/>
            <person name="Cowan T.M."/>
            <person name="Smanski M.J."/>
            <person name="Chevrette M.G."/>
            <person name="De Carvalho L.P.S."/>
            <person name="Shen B."/>
        </authorList>
    </citation>
    <scope>NUCLEOTIDE SEQUENCE [LARGE SCALE GENOMIC DNA]</scope>
    <source>
        <strain evidence="4 5">NPDC004119</strain>
    </source>
</reference>
<keyword evidence="4" id="KW-0413">Isomerase</keyword>
<dbReference type="RefSeq" id="WP_387394632.1">
    <property type="nucleotide sequence ID" value="NZ_JBIAMT010000002.1"/>
</dbReference>
<comment type="similarity">
    <text evidence="1">Belongs to the SIS family. PHI subfamily.</text>
</comment>
<organism evidence="4 5">
    <name type="scientific">Nocardia aobensis</name>
    <dbReference type="NCBI Taxonomy" id="257277"/>
    <lineage>
        <taxon>Bacteria</taxon>
        <taxon>Bacillati</taxon>
        <taxon>Actinomycetota</taxon>
        <taxon>Actinomycetes</taxon>
        <taxon>Mycobacteriales</taxon>
        <taxon>Nocardiaceae</taxon>
        <taxon>Nocardia</taxon>
    </lineage>
</organism>
<dbReference type="Proteomes" id="UP001601442">
    <property type="component" value="Unassembled WGS sequence"/>
</dbReference>
<dbReference type="GO" id="GO:0043800">
    <property type="term" value="F:6-phospho-3-hexuloisomerase activity"/>
    <property type="evidence" value="ECO:0007669"/>
    <property type="project" value="UniProtKB-EC"/>
</dbReference>
<dbReference type="PANTHER" id="PTHR43443">
    <property type="entry name" value="3-HEXULOSE-6-PHOSPHATE ISOMERASE"/>
    <property type="match status" value="1"/>
</dbReference>
<evidence type="ECO:0000256" key="1">
    <source>
        <dbReference type="ARBA" id="ARBA00009235"/>
    </source>
</evidence>
<dbReference type="PROSITE" id="PS51464">
    <property type="entry name" value="SIS"/>
    <property type="match status" value="1"/>
</dbReference>
<dbReference type="PANTHER" id="PTHR43443:SF1">
    <property type="entry name" value="3-HEXULOSE-6-PHOSPHATE ISOMERASE"/>
    <property type="match status" value="1"/>
</dbReference>
<sequence>MVRQDTDVTEDLGEPTPVTGTPADEVARAQRDVCAEVTTALDAVEPEATLGLVSEIRKAERIFVVGAGRSKLMVDAFAMRLMHLGFRAYVVSDVTTPAIDGGTDLLIACSGSGATPTVVGHVETALEAGARAVALTATADSPLADLAHKVVLIEERSRNGEVGESVQFIGTLFEQCALLYLDAVVLFTEREARANRARMAQRHTNFE</sequence>
<dbReference type="NCBIfam" id="TIGR03127">
    <property type="entry name" value="RuMP_HxlB"/>
    <property type="match status" value="1"/>
</dbReference>
<dbReference type="InterPro" id="IPR046348">
    <property type="entry name" value="SIS_dom_sf"/>
</dbReference>
<dbReference type="SUPFAM" id="SSF53697">
    <property type="entry name" value="SIS domain"/>
    <property type="match status" value="1"/>
</dbReference>
<evidence type="ECO:0000259" key="3">
    <source>
        <dbReference type="PROSITE" id="PS51464"/>
    </source>
</evidence>
<proteinExistence type="inferred from homology"/>
<dbReference type="Pfam" id="PF01380">
    <property type="entry name" value="SIS"/>
    <property type="match status" value="1"/>
</dbReference>
<feature type="domain" description="SIS" evidence="3">
    <location>
        <begin position="52"/>
        <end position="192"/>
    </location>
</feature>
<feature type="region of interest" description="Disordered" evidence="2">
    <location>
        <begin position="1"/>
        <end position="26"/>
    </location>
</feature>
<name>A0ABW6P349_9NOCA</name>
<dbReference type="InterPro" id="IPR001347">
    <property type="entry name" value="SIS_dom"/>
</dbReference>
<dbReference type="CDD" id="cd05005">
    <property type="entry name" value="SIS_PHI"/>
    <property type="match status" value="1"/>
</dbReference>
<keyword evidence="5" id="KW-1185">Reference proteome</keyword>
<comment type="caution">
    <text evidence="4">The sequence shown here is derived from an EMBL/GenBank/DDBJ whole genome shotgun (WGS) entry which is preliminary data.</text>
</comment>
<dbReference type="EC" id="5.3.1.27" evidence="4"/>
<dbReference type="InterPro" id="IPR017552">
    <property type="entry name" value="PHI/rmpB"/>
</dbReference>
<evidence type="ECO:0000313" key="5">
    <source>
        <dbReference type="Proteomes" id="UP001601442"/>
    </source>
</evidence>
<gene>
    <name evidence="4" type="primary">hxlB</name>
    <name evidence="4" type="ORF">ACFYU5_15605</name>
</gene>
<evidence type="ECO:0000313" key="4">
    <source>
        <dbReference type="EMBL" id="MFF0497834.1"/>
    </source>
</evidence>
<accession>A0ABW6P349</accession>
<protein>
    <submittedName>
        <fullName evidence="4">6-phospho-3-hexuloisomerase</fullName>
        <ecNumber evidence="4">5.3.1.27</ecNumber>
    </submittedName>
</protein>
<dbReference type="EMBL" id="JBIAMT010000002">
    <property type="protein sequence ID" value="MFF0497834.1"/>
    <property type="molecule type" value="Genomic_DNA"/>
</dbReference>
<evidence type="ECO:0000256" key="2">
    <source>
        <dbReference type="SAM" id="MobiDB-lite"/>
    </source>
</evidence>
<dbReference type="Gene3D" id="3.40.50.10490">
    <property type="entry name" value="Glucose-6-phosphate isomerase like protein, domain 1"/>
    <property type="match status" value="1"/>
</dbReference>